<keyword evidence="3" id="KW-0805">Transcription regulation</keyword>
<dbReference type="SUPFAM" id="SSF46689">
    <property type="entry name" value="Homeodomain-like"/>
    <property type="match status" value="2"/>
</dbReference>
<protein>
    <submittedName>
        <fullName evidence="9">Helix-turn-helix domain-containing protein</fullName>
    </submittedName>
</protein>
<keyword evidence="5" id="KW-0804">Transcription</keyword>
<dbReference type="PROSITE" id="PS00041">
    <property type="entry name" value="HTH_ARAC_FAMILY_1"/>
    <property type="match status" value="1"/>
</dbReference>
<evidence type="ECO:0000256" key="3">
    <source>
        <dbReference type="ARBA" id="ARBA00023015"/>
    </source>
</evidence>
<dbReference type="SMART" id="SM00342">
    <property type="entry name" value="HTH_ARAC"/>
    <property type="match status" value="1"/>
</dbReference>
<feature type="domain" description="Sigma-54 factor interaction" evidence="8">
    <location>
        <begin position="148"/>
        <end position="352"/>
    </location>
</feature>
<dbReference type="PRINTS" id="PR00032">
    <property type="entry name" value="HTHARAC"/>
</dbReference>
<keyword evidence="10" id="KW-1185">Reference proteome</keyword>
<dbReference type="InterPro" id="IPR018060">
    <property type="entry name" value="HTH_AraC"/>
</dbReference>
<dbReference type="GO" id="GO:0005524">
    <property type="term" value="F:ATP binding"/>
    <property type="evidence" value="ECO:0007669"/>
    <property type="project" value="UniProtKB-KW"/>
</dbReference>
<dbReference type="Proteomes" id="UP000298781">
    <property type="component" value="Chromosome"/>
</dbReference>
<reference evidence="9 10" key="1">
    <citation type="submission" date="2019-04" db="EMBL/GenBank/DDBJ databases">
        <title>Phreatobacter aquaticus sp. nov.</title>
        <authorList>
            <person name="Choi A."/>
        </authorList>
    </citation>
    <scope>NUCLEOTIDE SEQUENCE [LARGE SCALE GENOMIC DNA]</scope>
    <source>
        <strain evidence="9 10">KCTC 52518</strain>
    </source>
</reference>
<dbReference type="EMBL" id="CP039690">
    <property type="protein sequence ID" value="QCI69491.1"/>
    <property type="molecule type" value="Genomic_DNA"/>
</dbReference>
<dbReference type="PROSITE" id="PS01124">
    <property type="entry name" value="HTH_ARAC_FAMILY_2"/>
    <property type="match status" value="1"/>
</dbReference>
<dbReference type="InterPro" id="IPR058031">
    <property type="entry name" value="AAA_lid_NorR"/>
</dbReference>
<dbReference type="InterPro" id="IPR018062">
    <property type="entry name" value="HTH_AraC-typ_CS"/>
</dbReference>
<accession>A0A4D7B8J4</accession>
<dbReference type="PROSITE" id="PS50045">
    <property type="entry name" value="SIGMA54_INTERACT_4"/>
    <property type="match status" value="1"/>
</dbReference>
<feature type="domain" description="HTH araC/xylS-type" evidence="7">
    <location>
        <begin position="426"/>
        <end position="525"/>
    </location>
</feature>
<keyword evidence="2" id="KW-0067">ATP-binding</keyword>
<feature type="region of interest" description="Disordered" evidence="6">
    <location>
        <begin position="36"/>
        <end position="55"/>
    </location>
</feature>
<dbReference type="Pfam" id="PF12833">
    <property type="entry name" value="HTH_18"/>
    <property type="match status" value="1"/>
</dbReference>
<dbReference type="Pfam" id="PF25601">
    <property type="entry name" value="AAA_lid_14"/>
    <property type="match status" value="1"/>
</dbReference>
<dbReference type="InterPro" id="IPR002078">
    <property type="entry name" value="Sigma_54_int"/>
</dbReference>
<evidence type="ECO:0000256" key="6">
    <source>
        <dbReference type="SAM" id="MobiDB-lite"/>
    </source>
</evidence>
<evidence type="ECO:0000313" key="10">
    <source>
        <dbReference type="Proteomes" id="UP000298781"/>
    </source>
</evidence>
<keyword evidence="1" id="KW-0547">Nucleotide-binding</keyword>
<name>A0A4D7B8J4_9HYPH</name>
<dbReference type="GO" id="GO:0003700">
    <property type="term" value="F:DNA-binding transcription factor activity"/>
    <property type="evidence" value="ECO:0007669"/>
    <property type="project" value="InterPro"/>
</dbReference>
<evidence type="ECO:0000313" key="9">
    <source>
        <dbReference type="EMBL" id="QCI69491.1"/>
    </source>
</evidence>
<dbReference type="InterPro" id="IPR027417">
    <property type="entry name" value="P-loop_NTPase"/>
</dbReference>
<sequence>MRALTERAGLVSASVVLRQGGALDVRREGRTIVSEWTTRPRAAAPSAPPPRTRSVDDAVHAAEWFGVERPIPPPPAARAVHGKAGRILPLAYADTPIGELQLIGRTAGDAKGPPQPWLAGFARQLAFLIMRYEVEVWANRRLGASMRLVGMGRVLQDLETHLERAARTDLPVLLTGEFGTEKPQLAATIHYGSARRDQPFVEVNCAEPLGSPVEWFEKAAGGTVFLSGIDELPPALQRRLPLTMRSSLGQWLADAAAPDVRVIAASTADLRERVRDGRFSQALLAELDFLSIAAPPLRDRPEDMEALVAAAFERRGFSPADKRSDALLAACRAYAWPENLFELERVVARLAVMTDGRPIERDDILRHTPWIASAPPLRPRPQKATAFQEAPARPFEYAPSGGLDRWVHCALNKDTAELERLHDALRKALLYLGDHYAEPISLGQLARQAHVSQSHLSFLFRSALDTQFKTLLGRIRIHKAKEILATQMRRQITDVAMSVGFTDLSHFEKSFRRMVGQTPREFRRGRAGVDGAR</sequence>
<gene>
    <name evidence="9" type="ORF">E8M01_29525</name>
</gene>
<dbReference type="Gene3D" id="1.10.10.60">
    <property type="entry name" value="Homeodomain-like"/>
    <property type="match status" value="1"/>
</dbReference>
<dbReference type="KEGG" id="pstg:E8M01_29525"/>
<evidence type="ECO:0000259" key="8">
    <source>
        <dbReference type="PROSITE" id="PS50045"/>
    </source>
</evidence>
<dbReference type="GO" id="GO:0043565">
    <property type="term" value="F:sequence-specific DNA binding"/>
    <property type="evidence" value="ECO:0007669"/>
    <property type="project" value="InterPro"/>
</dbReference>
<evidence type="ECO:0000256" key="2">
    <source>
        <dbReference type="ARBA" id="ARBA00022840"/>
    </source>
</evidence>
<keyword evidence="4" id="KW-0238">DNA-binding</keyword>
<dbReference type="Gene3D" id="1.10.8.60">
    <property type="match status" value="1"/>
</dbReference>
<organism evidence="9 10">
    <name type="scientific">Phreatobacter stygius</name>
    <dbReference type="NCBI Taxonomy" id="1940610"/>
    <lineage>
        <taxon>Bacteria</taxon>
        <taxon>Pseudomonadati</taxon>
        <taxon>Pseudomonadota</taxon>
        <taxon>Alphaproteobacteria</taxon>
        <taxon>Hyphomicrobiales</taxon>
        <taxon>Phreatobacteraceae</taxon>
        <taxon>Phreatobacter</taxon>
    </lineage>
</organism>
<dbReference type="Gene3D" id="3.40.50.300">
    <property type="entry name" value="P-loop containing nucleotide triphosphate hydrolases"/>
    <property type="match status" value="1"/>
</dbReference>
<evidence type="ECO:0000256" key="1">
    <source>
        <dbReference type="ARBA" id="ARBA00022741"/>
    </source>
</evidence>
<dbReference type="OrthoDB" id="7349394at2"/>
<evidence type="ECO:0000259" key="7">
    <source>
        <dbReference type="PROSITE" id="PS01124"/>
    </source>
</evidence>
<dbReference type="PANTHER" id="PTHR32071">
    <property type="entry name" value="TRANSCRIPTIONAL REGULATORY PROTEIN"/>
    <property type="match status" value="1"/>
</dbReference>
<dbReference type="InterPro" id="IPR009057">
    <property type="entry name" value="Homeodomain-like_sf"/>
</dbReference>
<dbReference type="InterPro" id="IPR020449">
    <property type="entry name" value="Tscrpt_reg_AraC-type_HTH"/>
</dbReference>
<dbReference type="Pfam" id="PF14532">
    <property type="entry name" value="Sigma54_activ_2"/>
    <property type="match status" value="1"/>
</dbReference>
<dbReference type="SUPFAM" id="SSF52540">
    <property type="entry name" value="P-loop containing nucleoside triphosphate hydrolases"/>
    <property type="match status" value="1"/>
</dbReference>
<evidence type="ECO:0000256" key="5">
    <source>
        <dbReference type="ARBA" id="ARBA00023163"/>
    </source>
</evidence>
<dbReference type="AlphaFoldDB" id="A0A4D7B8J4"/>
<evidence type="ECO:0000256" key="4">
    <source>
        <dbReference type="ARBA" id="ARBA00023125"/>
    </source>
</evidence>
<proteinExistence type="predicted"/>